<evidence type="ECO:0000313" key="2">
    <source>
        <dbReference type="EMBL" id="GBN60420.1"/>
    </source>
</evidence>
<gene>
    <name evidence="2" type="ORF">AVEN_14414_1</name>
</gene>
<evidence type="ECO:0000313" key="3">
    <source>
        <dbReference type="Proteomes" id="UP000499080"/>
    </source>
</evidence>
<evidence type="ECO:0000256" key="1">
    <source>
        <dbReference type="SAM" id="MobiDB-lite"/>
    </source>
</evidence>
<organism evidence="2 3">
    <name type="scientific">Araneus ventricosus</name>
    <name type="common">Orbweaver spider</name>
    <name type="synonym">Epeira ventricosa</name>
    <dbReference type="NCBI Taxonomy" id="182803"/>
    <lineage>
        <taxon>Eukaryota</taxon>
        <taxon>Metazoa</taxon>
        <taxon>Ecdysozoa</taxon>
        <taxon>Arthropoda</taxon>
        <taxon>Chelicerata</taxon>
        <taxon>Arachnida</taxon>
        <taxon>Araneae</taxon>
        <taxon>Araneomorphae</taxon>
        <taxon>Entelegynae</taxon>
        <taxon>Araneoidea</taxon>
        <taxon>Araneidae</taxon>
        <taxon>Araneus</taxon>
    </lineage>
</organism>
<feature type="region of interest" description="Disordered" evidence="1">
    <location>
        <begin position="24"/>
        <end position="53"/>
    </location>
</feature>
<protein>
    <submittedName>
        <fullName evidence="2">Uncharacterized protein</fullName>
    </submittedName>
</protein>
<reference evidence="2 3" key="1">
    <citation type="journal article" date="2019" name="Sci. Rep.">
        <title>Orb-weaving spider Araneus ventricosus genome elucidates the spidroin gene catalogue.</title>
        <authorList>
            <person name="Kono N."/>
            <person name="Nakamura H."/>
            <person name="Ohtoshi R."/>
            <person name="Moran D.A.P."/>
            <person name="Shinohara A."/>
            <person name="Yoshida Y."/>
            <person name="Fujiwara M."/>
            <person name="Mori M."/>
            <person name="Tomita M."/>
            <person name="Arakawa K."/>
        </authorList>
    </citation>
    <scope>NUCLEOTIDE SEQUENCE [LARGE SCALE GENOMIC DNA]</scope>
</reference>
<accession>A0A4Y2QBZ4</accession>
<keyword evidence="3" id="KW-1185">Reference proteome</keyword>
<dbReference type="AlphaFoldDB" id="A0A4Y2QBZ4"/>
<sequence>MITRAGNCIEACLVRERFKSTDLGKSFTGAPKRTTTSSIPPSPPSSQEGFSRSREDSPFFTLLEGTPRPAFSSLSTTPKHFTPPNGPLPHTRVIYRPSRRIVFYFYGHPFQWKTILVGIQILQLVYANFQQDFTLTNGLVSCVPKTAEKNSGKCPALLITLPVSVEEQKRYFELCARNRESRNVMEKC</sequence>
<dbReference type="Proteomes" id="UP000499080">
    <property type="component" value="Unassembled WGS sequence"/>
</dbReference>
<proteinExistence type="predicted"/>
<dbReference type="EMBL" id="BGPR01137654">
    <property type="protein sequence ID" value="GBN60420.1"/>
    <property type="molecule type" value="Genomic_DNA"/>
</dbReference>
<comment type="caution">
    <text evidence="2">The sequence shown here is derived from an EMBL/GenBank/DDBJ whole genome shotgun (WGS) entry which is preliminary data.</text>
</comment>
<name>A0A4Y2QBZ4_ARAVE</name>